<sequence length="351" mass="36581">MTTVRDGYDVVVVGGGAAGLGGALALARARRSVLVVDAGEPRNAPAGHVHNYLGREGTPPGELLAAGRAEVASYGGEVVAGRVVSAEPVGGDTEADSTGFRVHLADGRRVSARRLLVATGLVDELPEVPGVAEQWGRGVLHCPYCHGWEVRDQQIGVLATSPFSLHQAQLFRQWSARVTFFLHDQPAPADEERERLAARGITLVPGEVAELVSVEDRVTGVRLVSGEVVACQALVVAPRFTARADVLVSLGLESTELEVGGHVFGSAVAADTTGATSVPGVWAAGNVTDLRGQVIGSAAAGLTAAAALNADLIEEDTRRAVVEYRRGRAGFSADAERETSERVLGDRRHGG</sequence>
<comment type="catalytic activity">
    <reaction evidence="3">
        <text>[thioredoxin]-dithiol + NADP(+) = [thioredoxin]-disulfide + NADPH + H(+)</text>
        <dbReference type="Rhea" id="RHEA:20345"/>
        <dbReference type="Rhea" id="RHEA-COMP:10698"/>
        <dbReference type="Rhea" id="RHEA-COMP:10700"/>
        <dbReference type="ChEBI" id="CHEBI:15378"/>
        <dbReference type="ChEBI" id="CHEBI:29950"/>
        <dbReference type="ChEBI" id="CHEBI:50058"/>
        <dbReference type="ChEBI" id="CHEBI:57783"/>
        <dbReference type="ChEBI" id="CHEBI:58349"/>
        <dbReference type="EC" id="1.8.1.9"/>
    </reaction>
</comment>
<dbReference type="AlphaFoldDB" id="A0AAC9PS12"/>
<evidence type="ECO:0000313" key="6">
    <source>
        <dbReference type="Proteomes" id="UP000185511"/>
    </source>
</evidence>
<keyword evidence="1" id="KW-0285">Flavoprotein</keyword>
<gene>
    <name evidence="5" type="ORF">UA74_14890</name>
</gene>
<keyword evidence="6" id="KW-1185">Reference proteome</keyword>
<dbReference type="PANTHER" id="PTHR48105">
    <property type="entry name" value="THIOREDOXIN REDUCTASE 1-RELATED-RELATED"/>
    <property type="match status" value="1"/>
</dbReference>
<feature type="domain" description="FAD/NAD(P)-binding" evidence="4">
    <location>
        <begin position="8"/>
        <end position="291"/>
    </location>
</feature>
<dbReference type="RefSeq" id="WP_404799977.1">
    <property type="nucleotide sequence ID" value="NZ_CP016076.1"/>
</dbReference>
<organism evidence="5 6">
    <name type="scientific">Actinoalloteichus fjordicus</name>
    <dbReference type="NCBI Taxonomy" id="1612552"/>
    <lineage>
        <taxon>Bacteria</taxon>
        <taxon>Bacillati</taxon>
        <taxon>Actinomycetota</taxon>
        <taxon>Actinomycetes</taxon>
        <taxon>Pseudonocardiales</taxon>
        <taxon>Pseudonocardiaceae</taxon>
        <taxon>Actinoalloteichus</taxon>
    </lineage>
</organism>
<dbReference type="Pfam" id="PF07992">
    <property type="entry name" value="Pyr_redox_2"/>
    <property type="match status" value="1"/>
</dbReference>
<dbReference type="KEGG" id="acad:UA74_14890"/>
<dbReference type="PRINTS" id="PR00368">
    <property type="entry name" value="FADPNR"/>
</dbReference>
<dbReference type="EC" id="1.8.1.9" evidence="5"/>
<evidence type="ECO:0000259" key="4">
    <source>
        <dbReference type="Pfam" id="PF07992"/>
    </source>
</evidence>
<protein>
    <submittedName>
        <fullName evidence="5">Thioredoxin reductase</fullName>
        <ecNumber evidence="5">1.8.1.9</ecNumber>
    </submittedName>
</protein>
<dbReference type="Proteomes" id="UP000185511">
    <property type="component" value="Chromosome"/>
</dbReference>
<dbReference type="EMBL" id="CP016076">
    <property type="protein sequence ID" value="APU15034.1"/>
    <property type="molecule type" value="Genomic_DNA"/>
</dbReference>
<dbReference type="InterPro" id="IPR023753">
    <property type="entry name" value="FAD/NAD-binding_dom"/>
</dbReference>
<dbReference type="Gene3D" id="3.50.50.60">
    <property type="entry name" value="FAD/NAD(P)-binding domain"/>
    <property type="match status" value="2"/>
</dbReference>
<keyword evidence="2 5" id="KW-0560">Oxidoreductase</keyword>
<dbReference type="SUPFAM" id="SSF51905">
    <property type="entry name" value="FAD/NAD(P)-binding domain"/>
    <property type="match status" value="1"/>
</dbReference>
<evidence type="ECO:0000313" key="5">
    <source>
        <dbReference type="EMBL" id="APU15034.1"/>
    </source>
</evidence>
<dbReference type="InterPro" id="IPR050097">
    <property type="entry name" value="Ferredoxin-NADP_redctase_2"/>
</dbReference>
<accession>A0AAC9PS12</accession>
<dbReference type="GO" id="GO:0004791">
    <property type="term" value="F:thioredoxin-disulfide reductase (NADPH) activity"/>
    <property type="evidence" value="ECO:0007669"/>
    <property type="project" value="UniProtKB-EC"/>
</dbReference>
<proteinExistence type="predicted"/>
<dbReference type="InterPro" id="IPR036188">
    <property type="entry name" value="FAD/NAD-bd_sf"/>
</dbReference>
<reference evidence="6" key="1">
    <citation type="submission" date="2016-06" db="EMBL/GenBank/DDBJ databases">
        <title>Complete genome sequence of Actinoalloteichus fjordicus DSM 46855 (=ADI127-17), type strain of the new species Actinoalloteichus fjordicus.</title>
        <authorList>
            <person name="Ruckert C."/>
            <person name="Nouioui I."/>
            <person name="Willmese J."/>
            <person name="van Wezel G."/>
            <person name="Klenk H.-P."/>
            <person name="Kalinowski J."/>
            <person name="Zotchev S.B."/>
        </authorList>
    </citation>
    <scope>NUCLEOTIDE SEQUENCE [LARGE SCALE GENOMIC DNA]</scope>
    <source>
        <strain evidence="6">ADI127-7</strain>
    </source>
</reference>
<evidence type="ECO:0000256" key="3">
    <source>
        <dbReference type="ARBA" id="ARBA00048132"/>
    </source>
</evidence>
<evidence type="ECO:0000256" key="1">
    <source>
        <dbReference type="ARBA" id="ARBA00022630"/>
    </source>
</evidence>
<name>A0AAC9PS12_9PSEU</name>
<evidence type="ECO:0000256" key="2">
    <source>
        <dbReference type="ARBA" id="ARBA00023002"/>
    </source>
</evidence>
<dbReference type="PRINTS" id="PR00469">
    <property type="entry name" value="PNDRDTASEII"/>
</dbReference>